<dbReference type="RefSeq" id="WP_028373565.1">
    <property type="nucleotide sequence ID" value="NZ_CAAAJD010000019.1"/>
</dbReference>
<dbReference type="Pfam" id="PF16848">
    <property type="entry name" value="SoDot-IcmSS"/>
    <property type="match status" value="1"/>
</dbReference>
<protein>
    <submittedName>
        <fullName evidence="2">Dot/Icm T4SS effector</fullName>
    </submittedName>
</protein>
<name>A0A0W0VKE1_9GAMM</name>
<gene>
    <name evidence="2" type="ORF">Llan_1823</name>
</gene>
<accession>A0A0W0VKE1</accession>
<dbReference type="STRING" id="45067.Llan_1823"/>
<evidence type="ECO:0000313" key="2">
    <source>
        <dbReference type="EMBL" id="KTD20570.1"/>
    </source>
</evidence>
<organism evidence="2 3">
    <name type="scientific">Legionella lansingensis</name>
    <dbReference type="NCBI Taxonomy" id="45067"/>
    <lineage>
        <taxon>Bacteria</taxon>
        <taxon>Pseudomonadati</taxon>
        <taxon>Pseudomonadota</taxon>
        <taxon>Gammaproteobacteria</taxon>
        <taxon>Legionellales</taxon>
        <taxon>Legionellaceae</taxon>
        <taxon>Legionella</taxon>
    </lineage>
</organism>
<sequence length="232" mass="26581">MGFDLKAYSELKSEFRENVLTLKGSHKAATEEELPQPRRHQVLLLQKTISLLDSSGKTTEEKSRILSGMMYLTAVVIEKSYSLRSAENSTFYRMLFNNVGVSEDNKLDSEDICNLLESSMKFLVENTCRQGKTRNGLLHEHPFSKIAELSLSDYWSKGSDAVAEQRKACWTRNDVRLAKEIHEEKERKRKEEERLHPKASLLSWITGANGSKKREDEDDEDQHIPSTSNLKS</sequence>
<dbReference type="InterPro" id="IPR044887">
    <property type="entry name" value="SoDot-IcmSS_sf"/>
</dbReference>
<dbReference type="Gene3D" id="1.20.1440.330">
    <property type="match status" value="1"/>
</dbReference>
<comment type="caution">
    <text evidence="2">The sequence shown here is derived from an EMBL/GenBank/DDBJ whole genome shotgun (WGS) entry which is preliminary data.</text>
</comment>
<evidence type="ECO:0000256" key="1">
    <source>
        <dbReference type="SAM" id="MobiDB-lite"/>
    </source>
</evidence>
<reference evidence="2 3" key="1">
    <citation type="submission" date="2015-11" db="EMBL/GenBank/DDBJ databases">
        <title>Genomic analysis of 38 Legionella species identifies large and diverse effector repertoires.</title>
        <authorList>
            <person name="Burstein D."/>
            <person name="Amaro F."/>
            <person name="Zusman T."/>
            <person name="Lifshitz Z."/>
            <person name="Cohen O."/>
            <person name="Gilbert J.A."/>
            <person name="Pupko T."/>
            <person name="Shuman H.A."/>
            <person name="Segal G."/>
        </authorList>
    </citation>
    <scope>NUCLEOTIDE SEQUENCE [LARGE SCALE GENOMIC DNA]</scope>
    <source>
        <strain evidence="2 3">ATCC 49751</strain>
    </source>
</reference>
<dbReference type="EMBL" id="LNYI01000038">
    <property type="protein sequence ID" value="KTD20570.1"/>
    <property type="molecule type" value="Genomic_DNA"/>
</dbReference>
<dbReference type="eggNOG" id="COG3058">
    <property type="taxonomic scope" value="Bacteria"/>
</dbReference>
<proteinExistence type="predicted"/>
<dbReference type="InterPro" id="IPR031758">
    <property type="entry name" value="SoDot-IcmSS"/>
</dbReference>
<feature type="compositionally biased region" description="Basic and acidic residues" evidence="1">
    <location>
        <begin position="184"/>
        <end position="196"/>
    </location>
</feature>
<evidence type="ECO:0000313" key="3">
    <source>
        <dbReference type="Proteomes" id="UP000054869"/>
    </source>
</evidence>
<dbReference type="OrthoDB" id="9916409at2"/>
<dbReference type="Proteomes" id="UP000054869">
    <property type="component" value="Unassembled WGS sequence"/>
</dbReference>
<dbReference type="AlphaFoldDB" id="A0A0W0VKE1"/>
<keyword evidence="3" id="KW-1185">Reference proteome</keyword>
<feature type="region of interest" description="Disordered" evidence="1">
    <location>
        <begin position="184"/>
        <end position="232"/>
    </location>
</feature>
<dbReference type="PATRIC" id="fig|45067.4.peg.1913"/>